<dbReference type="PROSITE" id="PS51192">
    <property type="entry name" value="HELICASE_ATP_BIND_1"/>
    <property type="match status" value="1"/>
</dbReference>
<dbReference type="SUPFAM" id="SSF52540">
    <property type="entry name" value="P-loop containing nucleoside triphosphate hydrolases"/>
    <property type="match status" value="1"/>
</dbReference>
<feature type="domain" description="Helicase ATP-binding" evidence="1">
    <location>
        <begin position="56"/>
        <end position="241"/>
    </location>
</feature>
<evidence type="ECO:0000313" key="3">
    <source>
        <dbReference type="Proteomes" id="UP000678393"/>
    </source>
</evidence>
<gene>
    <name evidence="2" type="ORF">CUNI_LOCUS20052</name>
</gene>
<dbReference type="InterPro" id="IPR027417">
    <property type="entry name" value="P-loop_NTPase"/>
</dbReference>
<dbReference type="GO" id="GO:0003727">
    <property type="term" value="F:single-stranded RNA binding"/>
    <property type="evidence" value="ECO:0007669"/>
    <property type="project" value="TreeGrafter"/>
</dbReference>
<dbReference type="GO" id="GO:0003725">
    <property type="term" value="F:double-stranded RNA binding"/>
    <property type="evidence" value="ECO:0007669"/>
    <property type="project" value="TreeGrafter"/>
</dbReference>
<dbReference type="Pfam" id="PF00270">
    <property type="entry name" value="DEAD"/>
    <property type="match status" value="1"/>
</dbReference>
<dbReference type="OrthoDB" id="6150506at2759"/>
<evidence type="ECO:0000259" key="1">
    <source>
        <dbReference type="PROSITE" id="PS51192"/>
    </source>
</evidence>
<comment type="caution">
    <text evidence="2">The sequence shown here is derived from an EMBL/GenBank/DDBJ whole genome shotgun (WGS) entry which is preliminary data.</text>
</comment>
<dbReference type="EMBL" id="CAJHNH020007246">
    <property type="protein sequence ID" value="CAG5134494.1"/>
    <property type="molecule type" value="Genomic_DNA"/>
</dbReference>
<dbReference type="AlphaFoldDB" id="A0A8S3ZZW1"/>
<dbReference type="Pfam" id="PF18119">
    <property type="entry name" value="RIG-I_C"/>
    <property type="match status" value="1"/>
</dbReference>
<proteinExistence type="predicted"/>
<organism evidence="2 3">
    <name type="scientific">Candidula unifasciata</name>
    <dbReference type="NCBI Taxonomy" id="100452"/>
    <lineage>
        <taxon>Eukaryota</taxon>
        <taxon>Metazoa</taxon>
        <taxon>Spiralia</taxon>
        <taxon>Lophotrochozoa</taxon>
        <taxon>Mollusca</taxon>
        <taxon>Gastropoda</taxon>
        <taxon>Heterobranchia</taxon>
        <taxon>Euthyneura</taxon>
        <taxon>Panpulmonata</taxon>
        <taxon>Eupulmonata</taxon>
        <taxon>Stylommatophora</taxon>
        <taxon>Helicina</taxon>
        <taxon>Helicoidea</taxon>
        <taxon>Geomitridae</taxon>
        <taxon>Candidula</taxon>
    </lineage>
</organism>
<dbReference type="SMART" id="SM00487">
    <property type="entry name" value="DEXDc"/>
    <property type="match status" value="1"/>
</dbReference>
<feature type="non-terminal residue" evidence="2">
    <location>
        <position position="372"/>
    </location>
</feature>
<accession>A0A8S3ZZW1</accession>
<evidence type="ECO:0000313" key="2">
    <source>
        <dbReference type="EMBL" id="CAG5134494.1"/>
    </source>
</evidence>
<dbReference type="InterPro" id="IPR041204">
    <property type="entry name" value="RIG-I-like_C"/>
</dbReference>
<dbReference type="Gene3D" id="1.20.1320.30">
    <property type="match status" value="1"/>
</dbReference>
<feature type="non-terminal residue" evidence="2">
    <location>
        <position position="1"/>
    </location>
</feature>
<dbReference type="Gene3D" id="3.40.50.300">
    <property type="entry name" value="P-loop containing nucleotide triphosphate hydrolases"/>
    <property type="match status" value="2"/>
</dbReference>
<dbReference type="InterPro" id="IPR051363">
    <property type="entry name" value="RLR_Helicase"/>
</dbReference>
<dbReference type="GO" id="GO:0005524">
    <property type="term" value="F:ATP binding"/>
    <property type="evidence" value="ECO:0007669"/>
    <property type="project" value="InterPro"/>
</dbReference>
<dbReference type="InterPro" id="IPR011545">
    <property type="entry name" value="DEAD/DEAH_box_helicase_dom"/>
</dbReference>
<dbReference type="GO" id="GO:0140374">
    <property type="term" value="P:antiviral innate immune response"/>
    <property type="evidence" value="ECO:0007669"/>
    <property type="project" value="TreeGrafter"/>
</dbReference>
<sequence length="372" mass="42316">RKLLPWQQMMNNGAINPESILIANHEEDSASSEEDNDEILPDAVELELRNYQKELAESALRGENTVICAPTGSGKTRVATYIISNHLMNPGDREKKVAFLARTVPLAEQQYKSLCKYLPSYEITLITGDRKNNMSLHMLLPHSDIVVMTPMILENHLTRKLLSDLGMFSLIVFDECHHTRKGEPYNTLMSSYHKTKHQIHQAKTQGKVLNICLPQIVGLTASIGIERANLFSEAKDNILKVLGNLDVSVISTVEQHKDELRRIVPVATETSTNYSHEKLVILLQQRRDDVAVQRITEIMQMLERQLRLYVRGLNDAGLIGLANMMPANRKLQEYEQWAVKMMTAVKGLPLISEDEQRDMHVRLTVKITQYLI</sequence>
<dbReference type="InterPro" id="IPR014001">
    <property type="entry name" value="Helicase_ATP-bd"/>
</dbReference>
<keyword evidence="3" id="KW-1185">Reference proteome</keyword>
<dbReference type="PANTHER" id="PTHR14074:SF16">
    <property type="entry name" value="ANTIVIRAL INNATE IMMUNE RESPONSE RECEPTOR RIG-I"/>
    <property type="match status" value="1"/>
</dbReference>
<reference evidence="2" key="1">
    <citation type="submission" date="2021-04" db="EMBL/GenBank/DDBJ databases">
        <authorList>
            <consortium name="Molecular Ecology Group"/>
        </authorList>
    </citation>
    <scope>NUCLEOTIDE SEQUENCE</scope>
</reference>
<dbReference type="Proteomes" id="UP000678393">
    <property type="component" value="Unassembled WGS sequence"/>
</dbReference>
<dbReference type="GO" id="GO:0008270">
    <property type="term" value="F:zinc ion binding"/>
    <property type="evidence" value="ECO:0007669"/>
    <property type="project" value="TreeGrafter"/>
</dbReference>
<dbReference type="GO" id="GO:0002753">
    <property type="term" value="P:cytoplasmic pattern recognition receptor signaling pathway"/>
    <property type="evidence" value="ECO:0007669"/>
    <property type="project" value="TreeGrafter"/>
</dbReference>
<name>A0A8S3ZZW1_9EUPU</name>
<protein>
    <recommendedName>
        <fullName evidence="1">Helicase ATP-binding domain-containing protein</fullName>
    </recommendedName>
</protein>
<dbReference type="PANTHER" id="PTHR14074">
    <property type="entry name" value="HELICASE WITH DEATH DOMAIN-RELATED"/>
    <property type="match status" value="1"/>
</dbReference>
<dbReference type="GO" id="GO:0005737">
    <property type="term" value="C:cytoplasm"/>
    <property type="evidence" value="ECO:0007669"/>
    <property type="project" value="TreeGrafter"/>
</dbReference>